<keyword evidence="3" id="KW-0520">NAD</keyword>
<accession>A0AAE4YBB8</accession>
<protein>
    <submittedName>
        <fullName evidence="7">NAD-binding protein</fullName>
    </submittedName>
</protein>
<reference evidence="7" key="1">
    <citation type="submission" date="2020-01" db="EMBL/GenBank/DDBJ databases">
        <authorList>
            <person name="Chen W.-M."/>
        </authorList>
    </citation>
    <scope>NUCLEOTIDE SEQUENCE</scope>
    <source>
        <strain evidence="7">CYK-10</strain>
    </source>
</reference>
<keyword evidence="2" id="KW-0560">Oxidoreductase</keyword>
<evidence type="ECO:0000256" key="3">
    <source>
        <dbReference type="ARBA" id="ARBA00023027"/>
    </source>
</evidence>
<feature type="domain" description="3-hydroxyisobutyrate dehydrogenase-like NAD-binding" evidence="6">
    <location>
        <begin position="161"/>
        <end position="273"/>
    </location>
</feature>
<dbReference type="RefSeq" id="WP_168773325.1">
    <property type="nucleotide sequence ID" value="NZ_JAABNR010000002.1"/>
</dbReference>
<dbReference type="Proteomes" id="UP001193501">
    <property type="component" value="Unassembled WGS sequence"/>
</dbReference>
<proteinExistence type="inferred from homology"/>
<gene>
    <name evidence="7" type="ORF">GV832_02925</name>
</gene>
<dbReference type="PANTHER" id="PTHR43060:SF15">
    <property type="entry name" value="3-HYDROXYISOBUTYRATE DEHYDROGENASE-LIKE 1, MITOCHONDRIAL-RELATED"/>
    <property type="match status" value="1"/>
</dbReference>
<organism evidence="7 8">
    <name type="scientific">Stagnihabitans tardus</name>
    <dbReference type="NCBI Taxonomy" id="2699202"/>
    <lineage>
        <taxon>Bacteria</taxon>
        <taxon>Pseudomonadati</taxon>
        <taxon>Pseudomonadota</taxon>
        <taxon>Alphaproteobacteria</taxon>
        <taxon>Rhodobacterales</taxon>
        <taxon>Paracoccaceae</taxon>
        <taxon>Stagnihabitans</taxon>
    </lineage>
</organism>
<sequence>MERIGFLGLGLMGHGMAHNIVTKGWPLTVAAHRNRAAVEDLVGKGAIEGSVQAVAGCDIVFLCVTGSSQVESLVRQMAPHLREGALVVDCSTSDPVSTAALAAELATRGVTLVDAPLSRTPKEAWAGTLDVMVGATDAVFERLRPVIAAFAGKIVHIGGPGDGHRMKLLNNFLSLGYAALYSEALVLSQKVGISPDRFDKVIRGGRMDCGFYQTFMGFLIEGNREAHKFTLSNAAKDLRYLEAMADAAGVANPVGNAVKNSFVAALATGGAGAEDYVPHLPLFVGRANGVDMEP</sequence>
<feature type="active site" evidence="4">
    <location>
        <position position="167"/>
    </location>
</feature>
<dbReference type="InterPro" id="IPR036291">
    <property type="entry name" value="NAD(P)-bd_dom_sf"/>
</dbReference>
<dbReference type="InterPro" id="IPR002204">
    <property type="entry name" value="3-OH-isobutyrate_DH-rel_CS"/>
</dbReference>
<dbReference type="AlphaFoldDB" id="A0AAE4YBB8"/>
<dbReference type="InterPro" id="IPR013328">
    <property type="entry name" value="6PGD_dom2"/>
</dbReference>
<dbReference type="Gene3D" id="3.40.50.720">
    <property type="entry name" value="NAD(P)-binding Rossmann-like Domain"/>
    <property type="match status" value="1"/>
</dbReference>
<comment type="similarity">
    <text evidence="1">Belongs to the HIBADH-related family.</text>
</comment>
<dbReference type="Pfam" id="PF14833">
    <property type="entry name" value="NAD_binding_11"/>
    <property type="match status" value="1"/>
</dbReference>
<dbReference type="SUPFAM" id="SSF48179">
    <property type="entry name" value="6-phosphogluconate dehydrogenase C-terminal domain-like"/>
    <property type="match status" value="1"/>
</dbReference>
<dbReference type="InterPro" id="IPR006115">
    <property type="entry name" value="6PGDH_NADP-bd"/>
</dbReference>
<dbReference type="GO" id="GO:0016491">
    <property type="term" value="F:oxidoreductase activity"/>
    <property type="evidence" value="ECO:0007669"/>
    <property type="project" value="UniProtKB-KW"/>
</dbReference>
<dbReference type="InterPro" id="IPR029154">
    <property type="entry name" value="HIBADH-like_NADP-bd"/>
</dbReference>
<evidence type="ECO:0000256" key="1">
    <source>
        <dbReference type="ARBA" id="ARBA00009080"/>
    </source>
</evidence>
<dbReference type="PROSITE" id="PS00895">
    <property type="entry name" value="3_HYDROXYISOBUT_DH"/>
    <property type="match status" value="1"/>
</dbReference>
<dbReference type="SUPFAM" id="SSF51735">
    <property type="entry name" value="NAD(P)-binding Rossmann-fold domains"/>
    <property type="match status" value="1"/>
</dbReference>
<evidence type="ECO:0000259" key="6">
    <source>
        <dbReference type="Pfam" id="PF14833"/>
    </source>
</evidence>
<dbReference type="EMBL" id="JAABNR010000002">
    <property type="protein sequence ID" value="NBZ86520.1"/>
    <property type="molecule type" value="Genomic_DNA"/>
</dbReference>
<dbReference type="Pfam" id="PF03446">
    <property type="entry name" value="NAD_binding_2"/>
    <property type="match status" value="1"/>
</dbReference>
<dbReference type="InterPro" id="IPR015815">
    <property type="entry name" value="HIBADH-related"/>
</dbReference>
<name>A0AAE4YBB8_9RHOB</name>
<evidence type="ECO:0000259" key="5">
    <source>
        <dbReference type="Pfam" id="PF03446"/>
    </source>
</evidence>
<dbReference type="GO" id="GO:0051287">
    <property type="term" value="F:NAD binding"/>
    <property type="evidence" value="ECO:0007669"/>
    <property type="project" value="InterPro"/>
</dbReference>
<evidence type="ECO:0000313" key="8">
    <source>
        <dbReference type="Proteomes" id="UP001193501"/>
    </source>
</evidence>
<evidence type="ECO:0000256" key="2">
    <source>
        <dbReference type="ARBA" id="ARBA00023002"/>
    </source>
</evidence>
<dbReference type="PIRSF" id="PIRSF000103">
    <property type="entry name" value="HIBADH"/>
    <property type="match status" value="1"/>
</dbReference>
<keyword evidence="8" id="KW-1185">Reference proteome</keyword>
<dbReference type="PANTHER" id="PTHR43060">
    <property type="entry name" value="3-HYDROXYISOBUTYRATE DEHYDROGENASE-LIKE 1, MITOCHONDRIAL-RELATED"/>
    <property type="match status" value="1"/>
</dbReference>
<comment type="caution">
    <text evidence="7">The sequence shown here is derived from an EMBL/GenBank/DDBJ whole genome shotgun (WGS) entry which is preliminary data.</text>
</comment>
<dbReference type="Gene3D" id="1.10.1040.10">
    <property type="entry name" value="N-(1-d-carboxylethyl)-l-norvaline Dehydrogenase, domain 2"/>
    <property type="match status" value="1"/>
</dbReference>
<dbReference type="GO" id="GO:0050661">
    <property type="term" value="F:NADP binding"/>
    <property type="evidence" value="ECO:0007669"/>
    <property type="project" value="InterPro"/>
</dbReference>
<evidence type="ECO:0000256" key="4">
    <source>
        <dbReference type="PIRSR" id="PIRSR000103-1"/>
    </source>
</evidence>
<evidence type="ECO:0000313" key="7">
    <source>
        <dbReference type="EMBL" id="NBZ86520.1"/>
    </source>
</evidence>
<dbReference type="InterPro" id="IPR008927">
    <property type="entry name" value="6-PGluconate_DH-like_C_sf"/>
</dbReference>
<feature type="domain" description="6-phosphogluconate dehydrogenase NADP-binding" evidence="5">
    <location>
        <begin position="3"/>
        <end position="158"/>
    </location>
</feature>
<dbReference type="GO" id="GO:0016054">
    <property type="term" value="P:organic acid catabolic process"/>
    <property type="evidence" value="ECO:0007669"/>
    <property type="project" value="UniProtKB-ARBA"/>
</dbReference>